<dbReference type="RefSeq" id="WP_107895966.1">
    <property type="nucleotide sequence ID" value="NZ_SZPU01000048.1"/>
</dbReference>
<dbReference type="PROSITE" id="PS50975">
    <property type="entry name" value="ATP_GRASP"/>
    <property type="match status" value="1"/>
</dbReference>
<reference evidence="6 7" key="1">
    <citation type="submission" date="2019-04" db="EMBL/GenBank/DDBJ databases">
        <title>Lysinibacillus genome sequencing.</title>
        <authorList>
            <person name="Dunlap C."/>
        </authorList>
    </citation>
    <scope>NUCLEOTIDE SEQUENCE [LARGE SCALE GENOMIC DNA]</scope>
    <source>
        <strain evidence="6 7">CCTCC AB 2010389</strain>
    </source>
</reference>
<dbReference type="PANTHER" id="PTHR43585">
    <property type="entry name" value="FUMIPYRROLE BIOSYNTHESIS PROTEIN C"/>
    <property type="match status" value="1"/>
</dbReference>
<evidence type="ECO:0000256" key="3">
    <source>
        <dbReference type="ARBA" id="ARBA00022840"/>
    </source>
</evidence>
<keyword evidence="2 4" id="KW-0547">Nucleotide-binding</keyword>
<comment type="caution">
    <text evidence="6">The sequence shown here is derived from an EMBL/GenBank/DDBJ whole genome shotgun (WGS) entry which is preliminary data.</text>
</comment>
<evidence type="ECO:0000313" key="6">
    <source>
        <dbReference type="EMBL" id="TKI67425.1"/>
    </source>
</evidence>
<dbReference type="SMART" id="SM01209">
    <property type="entry name" value="GARS_A"/>
    <property type="match status" value="1"/>
</dbReference>
<proteinExistence type="predicted"/>
<evidence type="ECO:0000256" key="2">
    <source>
        <dbReference type="ARBA" id="ARBA00022741"/>
    </source>
</evidence>
<evidence type="ECO:0000259" key="5">
    <source>
        <dbReference type="PROSITE" id="PS50975"/>
    </source>
</evidence>
<dbReference type="Pfam" id="PF13535">
    <property type="entry name" value="ATP-grasp_4"/>
    <property type="match status" value="1"/>
</dbReference>
<dbReference type="EMBL" id="SZPU01000048">
    <property type="protein sequence ID" value="TKI67425.1"/>
    <property type="molecule type" value="Genomic_DNA"/>
</dbReference>
<dbReference type="SUPFAM" id="SSF56059">
    <property type="entry name" value="Glutathione synthetase ATP-binding domain-like"/>
    <property type="match status" value="1"/>
</dbReference>
<gene>
    <name evidence="6" type="ORF">FC756_12965</name>
</gene>
<organism evidence="6 7">
    <name type="scientific">Lysinibacillus mangiferihumi</name>
    <dbReference type="NCBI Taxonomy" id="1130819"/>
    <lineage>
        <taxon>Bacteria</taxon>
        <taxon>Bacillati</taxon>
        <taxon>Bacillota</taxon>
        <taxon>Bacilli</taxon>
        <taxon>Bacillales</taxon>
        <taxon>Bacillaceae</taxon>
        <taxon>Lysinibacillus</taxon>
    </lineage>
</organism>
<evidence type="ECO:0000256" key="4">
    <source>
        <dbReference type="PROSITE-ProRule" id="PRU00409"/>
    </source>
</evidence>
<keyword evidence="1" id="KW-0436">Ligase</keyword>
<protein>
    <submittedName>
        <fullName evidence="6">ATP-grasp domain-containing protein</fullName>
    </submittedName>
</protein>
<evidence type="ECO:0000313" key="7">
    <source>
        <dbReference type="Proteomes" id="UP000308744"/>
    </source>
</evidence>
<evidence type="ECO:0000256" key="1">
    <source>
        <dbReference type="ARBA" id="ARBA00022598"/>
    </source>
</evidence>
<dbReference type="InterPro" id="IPR052032">
    <property type="entry name" value="ATP-dep_AA_Ligase"/>
</dbReference>
<dbReference type="Proteomes" id="UP000308744">
    <property type="component" value="Unassembled WGS sequence"/>
</dbReference>
<dbReference type="Gene3D" id="3.30.470.20">
    <property type="entry name" value="ATP-grasp fold, B domain"/>
    <property type="match status" value="1"/>
</dbReference>
<dbReference type="AlphaFoldDB" id="A0A4U2Z1G3"/>
<dbReference type="Pfam" id="PF18130">
    <property type="entry name" value="ATPgrasp_N"/>
    <property type="match status" value="1"/>
</dbReference>
<sequence>MLFLNATYDEKISTLQTAKKLDLTVSVVGPELPDWSKHYVDFYIKADTYNIDETITALKKAMKENPFDGVVTFWDRDVVPVAVVANQFNLKGSPIEAAERARNKWKMREALKIHNVPHPKFCKFSTFEELNKACVGLQYPLIVKPVGASASKGIFKISDPSELYKTFEILINSTSIEKDIMFSFYHQEYVVEEFMEGKEVSIEGVVSDGVIYFAGITEKWTDEYFNEPQHAFPARVTIDLEKEILDVTSKGIKALELDNTGFHAEVMITKQGCKIVEINGRLGGGGITSHLVSAAKGIDIIGANLLLALGEKFEFTPTMGVIANKFFKLCK</sequence>
<dbReference type="InterPro" id="IPR011761">
    <property type="entry name" value="ATP-grasp"/>
</dbReference>
<dbReference type="PANTHER" id="PTHR43585:SF2">
    <property type="entry name" value="ATP-GRASP ENZYME FSQD"/>
    <property type="match status" value="1"/>
</dbReference>
<dbReference type="Gene3D" id="3.40.50.20">
    <property type="match status" value="1"/>
</dbReference>
<keyword evidence="7" id="KW-1185">Reference proteome</keyword>
<dbReference type="GO" id="GO:0016874">
    <property type="term" value="F:ligase activity"/>
    <property type="evidence" value="ECO:0007669"/>
    <property type="project" value="UniProtKB-KW"/>
</dbReference>
<dbReference type="InterPro" id="IPR041472">
    <property type="entry name" value="BL00235/CARNS1_N"/>
</dbReference>
<accession>A0A4U2Z1G3</accession>
<keyword evidence="3 4" id="KW-0067">ATP-binding</keyword>
<feature type="domain" description="ATP-grasp" evidence="5">
    <location>
        <begin position="108"/>
        <end position="309"/>
    </location>
</feature>
<dbReference type="GO" id="GO:0005524">
    <property type="term" value="F:ATP binding"/>
    <property type="evidence" value="ECO:0007669"/>
    <property type="project" value="UniProtKB-UniRule"/>
</dbReference>
<name>A0A4U2Z1G3_9BACI</name>
<dbReference type="GO" id="GO:0046872">
    <property type="term" value="F:metal ion binding"/>
    <property type="evidence" value="ECO:0007669"/>
    <property type="project" value="InterPro"/>
</dbReference>